<sequence length="142" mass="15719">MSAEGHSNQSNQRILLLVKMTVPHNADFAVETGKSYSLQGKMIRLEGEDTITFHVERGVNNQVILGPKLVDLGPVKGTQYDSIRVWYLILVEDLDVPVNTVFCLGSRIYLGGHIISLGLGEAAMTVQVTAGAYFERCCREFF</sequence>
<dbReference type="VEuPathDB" id="FungiDB:PSTT_14783"/>
<dbReference type="Proteomes" id="UP000238274">
    <property type="component" value="Unassembled WGS sequence"/>
</dbReference>
<dbReference type="VEuPathDB" id="FungiDB:PSHT_06279"/>
<dbReference type="EMBL" id="PKSM01000073">
    <property type="protein sequence ID" value="POW17763.1"/>
    <property type="molecule type" value="Genomic_DNA"/>
</dbReference>
<reference evidence="1 2" key="1">
    <citation type="submission" date="2017-12" db="EMBL/GenBank/DDBJ databases">
        <title>Gene loss provides genomic basis for host adaptation in cereal stripe rust fungi.</title>
        <authorList>
            <person name="Xia C."/>
        </authorList>
    </citation>
    <scope>NUCLEOTIDE SEQUENCE [LARGE SCALE GENOMIC DNA]</scope>
    <source>
        <strain evidence="1 2">93TX-2</strain>
    </source>
</reference>
<name>A0A2S4W7L0_9BASI</name>
<protein>
    <submittedName>
        <fullName evidence="1">Uncharacterized protein</fullName>
    </submittedName>
</protein>
<comment type="caution">
    <text evidence="1">The sequence shown here is derived from an EMBL/GenBank/DDBJ whole genome shotgun (WGS) entry which is preliminary data.</text>
</comment>
<dbReference type="AlphaFoldDB" id="A0A2S4W7L0"/>
<keyword evidence="2" id="KW-1185">Reference proteome</keyword>
<evidence type="ECO:0000313" key="1">
    <source>
        <dbReference type="EMBL" id="POW17763.1"/>
    </source>
</evidence>
<proteinExistence type="predicted"/>
<organism evidence="1 2">
    <name type="scientific">Puccinia striiformis</name>
    <dbReference type="NCBI Taxonomy" id="27350"/>
    <lineage>
        <taxon>Eukaryota</taxon>
        <taxon>Fungi</taxon>
        <taxon>Dikarya</taxon>
        <taxon>Basidiomycota</taxon>
        <taxon>Pucciniomycotina</taxon>
        <taxon>Pucciniomycetes</taxon>
        <taxon>Pucciniales</taxon>
        <taxon>Pucciniaceae</taxon>
        <taxon>Puccinia</taxon>
    </lineage>
</organism>
<gene>
    <name evidence="1" type="ORF">PSHT_06279</name>
</gene>
<reference evidence="2" key="2">
    <citation type="journal article" date="2018" name="BMC Genomics">
        <title>Genomic insights into host adaptation between the wheat stripe rust pathogen (Puccinia striiformis f. sp. tritici) and the barley stripe rust pathogen (Puccinia striiformis f. sp. hordei).</title>
        <authorList>
            <person name="Xia C."/>
            <person name="Wang M."/>
            <person name="Yin C."/>
            <person name="Cornejo O.E."/>
            <person name="Hulbert S.H."/>
            <person name="Chen X."/>
        </authorList>
    </citation>
    <scope>NUCLEOTIDE SEQUENCE [LARGE SCALE GENOMIC DNA]</scope>
    <source>
        <strain evidence="2">93TX-2</strain>
    </source>
</reference>
<accession>A0A2S4W7L0</accession>
<evidence type="ECO:0000313" key="2">
    <source>
        <dbReference type="Proteomes" id="UP000238274"/>
    </source>
</evidence>
<reference evidence="2" key="3">
    <citation type="journal article" date="2018" name="Mol. Plant Microbe Interact.">
        <title>Genome sequence resources for the wheat stripe rust pathogen (Puccinia striiformis f. sp. tritici) and the barley stripe rust pathogen (Puccinia striiformis f. sp. hordei).</title>
        <authorList>
            <person name="Xia C."/>
            <person name="Wang M."/>
            <person name="Yin C."/>
            <person name="Cornejo O.E."/>
            <person name="Hulbert S.H."/>
            <person name="Chen X."/>
        </authorList>
    </citation>
    <scope>NUCLEOTIDE SEQUENCE [LARGE SCALE GENOMIC DNA]</scope>
    <source>
        <strain evidence="2">93TX-2</strain>
    </source>
</reference>